<dbReference type="EMBL" id="CP019239">
    <property type="protein sequence ID" value="APW41935.1"/>
    <property type="molecule type" value="Genomic_DNA"/>
</dbReference>
<protein>
    <submittedName>
        <fullName evidence="2">Uncharacterized protein</fullName>
    </submittedName>
</protein>
<feature type="transmembrane region" description="Helical" evidence="1">
    <location>
        <begin position="64"/>
        <end position="87"/>
    </location>
</feature>
<dbReference type="AlphaFoldDB" id="A0A1P8K7E3"/>
<keyword evidence="1" id="KW-1133">Transmembrane helix</keyword>
<dbReference type="KEGG" id="rsb:RS694_04845"/>
<sequence length="346" mass="38974">MNVLYWAWSAVLVELGLFWSPLMHINSIYAFISVLTLHVLASAIVASGTYVLQPKRFQEPRTMVWLLLFTFAFIAPVVGAVGMLLIIRTTLRRESSSVRHAVPVSVNLPEYDVQSKEVNRSGQGAIRSRLGKNVPGDVRMQSLMTLQAVPNRVANPILEDLLGDSTDDVRLVAFGMLDAEEKKLNTHIQRERDHLEHDLTPEQRYACLRHLAELHWELIYASLAQGELRKHILGQARGYVDAALQVDVPTDSGLTFLHGRILLAQGDIENAQKALEEAIVLGQPLTSALPYLAEMAFKRRDFALVKQFMEQLAELNVASRTRAIADFWTGRDKVSNFSDRRYLPHI</sequence>
<evidence type="ECO:0000313" key="3">
    <source>
        <dbReference type="Proteomes" id="UP000186110"/>
    </source>
</evidence>
<keyword evidence="1" id="KW-0812">Transmembrane</keyword>
<dbReference type="InterPro" id="IPR011990">
    <property type="entry name" value="TPR-like_helical_dom_sf"/>
</dbReference>
<dbReference type="SUPFAM" id="SSF48452">
    <property type="entry name" value="TPR-like"/>
    <property type="match status" value="1"/>
</dbReference>
<feature type="transmembrane region" description="Helical" evidence="1">
    <location>
        <begin position="28"/>
        <end position="52"/>
    </location>
</feature>
<feature type="transmembrane region" description="Helical" evidence="1">
    <location>
        <begin position="5"/>
        <end position="22"/>
    </location>
</feature>
<proteinExistence type="predicted"/>
<dbReference type="eggNOG" id="COG0457">
    <property type="taxonomic scope" value="Bacteria"/>
</dbReference>
<keyword evidence="3" id="KW-1185">Reference proteome</keyword>
<dbReference type="Proteomes" id="UP000186110">
    <property type="component" value="Chromosome"/>
</dbReference>
<reference evidence="2 3" key="1">
    <citation type="submission" date="2017-01" db="EMBL/GenBank/DDBJ databases">
        <authorList>
            <person name="Mah S.A."/>
            <person name="Swanson W.J."/>
            <person name="Moy G.W."/>
            <person name="Vacquier V.D."/>
        </authorList>
    </citation>
    <scope>NUCLEOTIDE SEQUENCE [LARGE SCALE GENOMIC DNA]</scope>
    <source>
        <strain evidence="2 3">DSM 22694</strain>
    </source>
</reference>
<dbReference type="RefSeq" id="WP_029705427.1">
    <property type="nucleotide sequence ID" value="NZ_CP019239.1"/>
</dbReference>
<dbReference type="Gene3D" id="1.25.40.10">
    <property type="entry name" value="Tetratricopeptide repeat domain"/>
    <property type="match status" value="1"/>
</dbReference>
<keyword evidence="1" id="KW-0472">Membrane</keyword>
<gene>
    <name evidence="2" type="ORF">RS694_04845</name>
</gene>
<evidence type="ECO:0000313" key="2">
    <source>
        <dbReference type="EMBL" id="APW41935.1"/>
    </source>
</evidence>
<name>A0A1P8K7E3_9BURK</name>
<dbReference type="STRING" id="1484693.RS694_04845"/>
<accession>A0A1P8K7E3</accession>
<organism evidence="2 3">
    <name type="scientific">Rhodoferax saidenbachensis</name>
    <dbReference type="NCBI Taxonomy" id="1484693"/>
    <lineage>
        <taxon>Bacteria</taxon>
        <taxon>Pseudomonadati</taxon>
        <taxon>Pseudomonadota</taxon>
        <taxon>Betaproteobacteria</taxon>
        <taxon>Burkholderiales</taxon>
        <taxon>Comamonadaceae</taxon>
        <taxon>Rhodoferax</taxon>
    </lineage>
</organism>
<evidence type="ECO:0000256" key="1">
    <source>
        <dbReference type="SAM" id="Phobius"/>
    </source>
</evidence>